<accession>A0AAD4D5Q3</accession>
<keyword evidence="2" id="KW-0732">Signal</keyword>
<feature type="signal peptide" evidence="2">
    <location>
        <begin position="1"/>
        <end position="18"/>
    </location>
</feature>
<comment type="caution">
    <text evidence="3">The sequence shown here is derived from an EMBL/GenBank/DDBJ whole genome shotgun (WGS) entry which is preliminary data.</text>
</comment>
<evidence type="ECO:0000313" key="4">
    <source>
        <dbReference type="Proteomes" id="UP001194580"/>
    </source>
</evidence>
<organism evidence="3 4">
    <name type="scientific">Linnemannia exigua</name>
    <dbReference type="NCBI Taxonomy" id="604196"/>
    <lineage>
        <taxon>Eukaryota</taxon>
        <taxon>Fungi</taxon>
        <taxon>Fungi incertae sedis</taxon>
        <taxon>Mucoromycota</taxon>
        <taxon>Mortierellomycotina</taxon>
        <taxon>Mortierellomycetes</taxon>
        <taxon>Mortierellales</taxon>
        <taxon>Mortierellaceae</taxon>
        <taxon>Linnemannia</taxon>
    </lineage>
</organism>
<name>A0AAD4D5Q3_9FUNG</name>
<keyword evidence="4" id="KW-1185">Reference proteome</keyword>
<reference evidence="3" key="1">
    <citation type="journal article" date="2020" name="Fungal Divers.">
        <title>Resolving the Mortierellaceae phylogeny through synthesis of multi-gene phylogenetics and phylogenomics.</title>
        <authorList>
            <person name="Vandepol N."/>
            <person name="Liber J."/>
            <person name="Desiro A."/>
            <person name="Na H."/>
            <person name="Kennedy M."/>
            <person name="Barry K."/>
            <person name="Grigoriev I.V."/>
            <person name="Miller A.N."/>
            <person name="O'Donnell K."/>
            <person name="Stajich J.E."/>
            <person name="Bonito G."/>
        </authorList>
    </citation>
    <scope>NUCLEOTIDE SEQUENCE</scope>
    <source>
        <strain evidence="3">NRRL 28262</strain>
    </source>
</reference>
<evidence type="ECO:0000313" key="3">
    <source>
        <dbReference type="EMBL" id="KAG0268960.1"/>
    </source>
</evidence>
<protein>
    <submittedName>
        <fullName evidence="3">Uncharacterized protein</fullName>
    </submittedName>
</protein>
<feature type="compositionally biased region" description="Polar residues" evidence="1">
    <location>
        <begin position="129"/>
        <end position="153"/>
    </location>
</feature>
<dbReference type="AlphaFoldDB" id="A0AAD4D5Q3"/>
<evidence type="ECO:0000256" key="1">
    <source>
        <dbReference type="SAM" id="MobiDB-lite"/>
    </source>
</evidence>
<evidence type="ECO:0000256" key="2">
    <source>
        <dbReference type="SAM" id="SignalP"/>
    </source>
</evidence>
<feature type="region of interest" description="Disordered" evidence="1">
    <location>
        <begin position="129"/>
        <end position="155"/>
    </location>
</feature>
<sequence length="180" mass="18515">MRFSTVLASVSLAAVASAGTISLAEFSSNSTSSTFPSCYECAMNTFIRSVPACQRRMLDNINSEILLNDKEKACLCPVAALAIKPETLNPCAGAAPMCATNFLTFTSDIFDYIGKNNNCSSFGVAAVTTPGSDKTTPGSDKTTPGSDKTTPTNGAHGLVSSDKVVALGVLVAMAAASLIL</sequence>
<dbReference type="EMBL" id="JAAAIL010001472">
    <property type="protein sequence ID" value="KAG0268960.1"/>
    <property type="molecule type" value="Genomic_DNA"/>
</dbReference>
<feature type="chain" id="PRO_5042119748" evidence="2">
    <location>
        <begin position="19"/>
        <end position="180"/>
    </location>
</feature>
<dbReference type="Proteomes" id="UP001194580">
    <property type="component" value="Unassembled WGS sequence"/>
</dbReference>
<gene>
    <name evidence="3" type="ORF">BGZ95_002256</name>
</gene>
<proteinExistence type="predicted"/>